<evidence type="ECO:0000313" key="3">
    <source>
        <dbReference type="Proteomes" id="UP001219525"/>
    </source>
</evidence>
<comment type="caution">
    <text evidence="2">The sequence shown here is derived from an EMBL/GenBank/DDBJ whole genome shotgun (WGS) entry which is preliminary data.</text>
</comment>
<dbReference type="AlphaFoldDB" id="A0AAD6VQ34"/>
<dbReference type="EMBL" id="JARJCW010000016">
    <property type="protein sequence ID" value="KAJ7216095.1"/>
    <property type="molecule type" value="Genomic_DNA"/>
</dbReference>
<keyword evidence="3" id="KW-1185">Reference proteome</keyword>
<accession>A0AAD6VQ34</accession>
<evidence type="ECO:0000313" key="2">
    <source>
        <dbReference type="EMBL" id="KAJ7216095.1"/>
    </source>
</evidence>
<protein>
    <submittedName>
        <fullName evidence="2">Uncharacterized protein</fullName>
    </submittedName>
</protein>
<organism evidence="2 3">
    <name type="scientific">Mycena pura</name>
    <dbReference type="NCBI Taxonomy" id="153505"/>
    <lineage>
        <taxon>Eukaryota</taxon>
        <taxon>Fungi</taxon>
        <taxon>Dikarya</taxon>
        <taxon>Basidiomycota</taxon>
        <taxon>Agaricomycotina</taxon>
        <taxon>Agaricomycetes</taxon>
        <taxon>Agaricomycetidae</taxon>
        <taxon>Agaricales</taxon>
        <taxon>Marasmiineae</taxon>
        <taxon>Mycenaceae</taxon>
        <taxon>Mycena</taxon>
    </lineage>
</organism>
<gene>
    <name evidence="2" type="ORF">GGX14DRAFT_391759</name>
</gene>
<reference evidence="2" key="1">
    <citation type="submission" date="2023-03" db="EMBL/GenBank/DDBJ databases">
        <title>Massive genome expansion in bonnet fungi (Mycena s.s.) driven by repeated elements and novel gene families across ecological guilds.</title>
        <authorList>
            <consortium name="Lawrence Berkeley National Laboratory"/>
            <person name="Harder C.B."/>
            <person name="Miyauchi S."/>
            <person name="Viragh M."/>
            <person name="Kuo A."/>
            <person name="Thoen E."/>
            <person name="Andreopoulos B."/>
            <person name="Lu D."/>
            <person name="Skrede I."/>
            <person name="Drula E."/>
            <person name="Henrissat B."/>
            <person name="Morin E."/>
            <person name="Kohler A."/>
            <person name="Barry K."/>
            <person name="LaButti K."/>
            <person name="Morin E."/>
            <person name="Salamov A."/>
            <person name="Lipzen A."/>
            <person name="Mereny Z."/>
            <person name="Hegedus B."/>
            <person name="Baldrian P."/>
            <person name="Stursova M."/>
            <person name="Weitz H."/>
            <person name="Taylor A."/>
            <person name="Grigoriev I.V."/>
            <person name="Nagy L.G."/>
            <person name="Martin F."/>
            <person name="Kauserud H."/>
        </authorList>
    </citation>
    <scope>NUCLEOTIDE SEQUENCE</scope>
    <source>
        <strain evidence="2">9144</strain>
    </source>
</reference>
<sequence length="193" mass="19705">MYDFAYFAKLREPPPGFGGHLLWFIACMPQALPTMLARSALALAPDPPMAPVPRATRRPTASTGFGRALATGSVPLAINSTPRPRPALADEPSARAAGHARAYTQHNARARCLPPLQEVALAFGAAFVATLRSRSHGAHFAPPLPQGAAVELGRAGVGRGSGVGAVRRGDVGGAGAGEAREGRGVGSRGTGSA</sequence>
<name>A0AAD6VQ34_9AGAR</name>
<feature type="compositionally biased region" description="Gly residues" evidence="1">
    <location>
        <begin position="184"/>
        <end position="193"/>
    </location>
</feature>
<proteinExistence type="predicted"/>
<dbReference type="Proteomes" id="UP001219525">
    <property type="component" value="Unassembled WGS sequence"/>
</dbReference>
<evidence type="ECO:0000256" key="1">
    <source>
        <dbReference type="SAM" id="MobiDB-lite"/>
    </source>
</evidence>
<feature type="region of interest" description="Disordered" evidence="1">
    <location>
        <begin position="168"/>
        <end position="193"/>
    </location>
</feature>